<dbReference type="Proteomes" id="UP000036923">
    <property type="component" value="Unassembled WGS sequence"/>
</dbReference>
<protein>
    <submittedName>
        <fullName evidence="2">Uncharacterized protein</fullName>
    </submittedName>
</protein>
<dbReference type="STRING" id="398512.Bccel_0583"/>
<name>A0A0L6JHY6_9FIRM</name>
<keyword evidence="3" id="KW-1185">Reference proteome</keyword>
<evidence type="ECO:0000313" key="3">
    <source>
        <dbReference type="Proteomes" id="UP000036923"/>
    </source>
</evidence>
<evidence type="ECO:0000256" key="1">
    <source>
        <dbReference type="SAM" id="Coils"/>
    </source>
</evidence>
<gene>
    <name evidence="2" type="ORF">Bccel_0583</name>
</gene>
<keyword evidence="1" id="KW-0175">Coiled coil</keyword>
<feature type="coiled-coil region" evidence="1">
    <location>
        <begin position="930"/>
        <end position="968"/>
    </location>
</feature>
<dbReference type="RefSeq" id="WP_036943937.1">
    <property type="nucleotide sequence ID" value="NZ_JQKC01000024.1"/>
</dbReference>
<organism evidence="2 3">
    <name type="scientific">Pseudobacteroides cellulosolvens ATCC 35603 = DSM 2933</name>
    <dbReference type="NCBI Taxonomy" id="398512"/>
    <lineage>
        <taxon>Bacteria</taxon>
        <taxon>Bacillati</taxon>
        <taxon>Bacillota</taxon>
        <taxon>Clostridia</taxon>
        <taxon>Eubacteriales</taxon>
        <taxon>Oscillospiraceae</taxon>
        <taxon>Pseudobacteroides</taxon>
    </lineage>
</organism>
<proteinExistence type="predicted"/>
<reference evidence="3" key="1">
    <citation type="submission" date="2015-07" db="EMBL/GenBank/DDBJ databases">
        <title>Near-Complete Genome Sequence of the Cellulolytic Bacterium Bacteroides (Pseudobacteroides) cellulosolvens ATCC 35603.</title>
        <authorList>
            <person name="Dassa B."/>
            <person name="Utturkar S.M."/>
            <person name="Klingeman D.M."/>
            <person name="Hurt R.A."/>
            <person name="Keller M."/>
            <person name="Xu J."/>
            <person name="Reddy Y.H.K."/>
            <person name="Borovok I."/>
            <person name="Grinberg I.R."/>
            <person name="Lamed R."/>
            <person name="Zhivin O."/>
            <person name="Bayer E.A."/>
            <person name="Brown S.D."/>
        </authorList>
    </citation>
    <scope>NUCLEOTIDE SEQUENCE [LARGE SCALE GENOMIC DNA]</scope>
    <source>
        <strain evidence="3">DSM 2933</strain>
    </source>
</reference>
<accession>A0A0L6JHY6</accession>
<sequence length="1321" mass="158817">MFIASRNNNFINSIIPKYLYNEENYLGYVLLFFRHNQVKFKKDISTPIKFVKNSQVFITRPNNINKLFHNYFTNRSMIFNSKYKSCSLPLKSSEGREKGYKSELFNDMALNIYRYLKILHTNKEYLQKVKQRVDNTSFTLEEEQRVYKQKWLEKLEEIHKAQLTYQSSEELGSKFYKNNRLKEHRWESTESNILFNRNIEKYEVQILEKNSIEKMICQRILNSTVRSLEITSSLIGSEYNKELKEIKEQKWEQIKIRLNKLFIRNLIQTEALRIVSSGIEKKIYEIPLYSLMRSLDTTWSIKIDEHSRAQMKMTLDIYKHLKVFCSSKELTQEINKKDNILSLVTEEKQLGWKQKWLGKLEEIHIANLTYQSSEVLGSKFYTLNRLKEHRWESIESNILFNRNVEKYEVQRLGKNSLEKIIYKSILLSEVRTLKFTSSLIRNQYIKEQLKTALIIYRHVKAVDNNKQFMQEETALEITEQRYKVLKNLFYKYHHEKGHKWDQIETRLNKLFNKNLLKIESQTLTNTNIEKRNYESLLNSLARNLETICSIKANEYINLTCKSLEVLGYKFYKINRLKEHRWEDIEHSLNILLSRNIERDEVQRLEKDNIENRIYKNLLYCAVRTLEITSSLIRSQYSKEQLKTAFIIYRHLKALNNNKKLIQEVKKKDNKLSLAIDVEQREWNQKWLGKLEEKYLYDLTYQRSEVLEKKLYKLKHLQEKKWEQIEVRLNKLLNRNLIKTESQRLISRNNEKRIYESVLVRLARNLETICSIKTNEYSKAQQKRVLNIYKHLKASYINEKLTQEINKIDNKLSLVLEEKKLERKQKWIGKLEEIHNINLTYKSLEVLGCKFYKINRLKEHRWEDIEHSLNVLFSRNIERDEVQRLEKDNIENRIYKNLLYCAVRTLEITRSLIRNQYSKEQFRTAFVIYRHLKALNNNKELIQEVKKKNNKLSLAIDEEQREWNQYEQNQWKLDGKEHNWDQIETNLNKLFNKNLLKTESQTLTNSNIKTRIYESMLNCLVRNLETICSIKANGYSKAAQLKRVLNIYKHLKAFYSSEELNKINNKLRLVLEEEKWECKQKWLGKLEEIHEVDLTCQRSEVLENKLYKVKNLKEKKSEKFDTRLNKLFISSLIHTVAQRIVGSYIEKSIAKTPLISEVKNLKIIDSTRRHEYSTIQLMEQPKKYIQQAALYKSKGFLNSVIRKWYEERHLVSRIYKKQEQEPALITYKNSIKIHGINRNIVETNGISTTEIIHKAVMEYKKQISSNVNVEKNIEKKVEHIKENNNDMEIRKLTKQQVDSIADELIRKIERKLKFDRQRMGYT</sequence>
<evidence type="ECO:0000313" key="2">
    <source>
        <dbReference type="EMBL" id="KNY25323.1"/>
    </source>
</evidence>
<comment type="caution">
    <text evidence="2">The sequence shown here is derived from an EMBL/GenBank/DDBJ whole genome shotgun (WGS) entry which is preliminary data.</text>
</comment>
<dbReference type="EMBL" id="LGTC01000001">
    <property type="protein sequence ID" value="KNY25323.1"/>
    <property type="molecule type" value="Genomic_DNA"/>
</dbReference>